<evidence type="ECO:0000313" key="6">
    <source>
        <dbReference type="Proteomes" id="UP000759131"/>
    </source>
</evidence>
<accession>A0A7R9L2E9</accession>
<dbReference type="PROSITE" id="PS50106">
    <property type="entry name" value="PDZ"/>
    <property type="match status" value="1"/>
</dbReference>
<evidence type="ECO:0000256" key="3">
    <source>
        <dbReference type="SAM" id="MobiDB-lite"/>
    </source>
</evidence>
<sequence length="494" mass="55256">MDKEIKKEKCFDAINNKTNSQRILREKENNLINNRFVKSLPLSAVFNNIHILNKKCKPENYSFDDTYIKKKAERLEVELIGHDFTGLGFNLCGNMRDGIFVKDVLNRGPANESGIVKTGDKIISVCVSFESMVFEDAVAILSYASPYNVKIELEKGSHYPTVERNANFLNINKNLTTNTDKPLLHPLYRSHSVDDLTQITKETSLSEKSTTSDAHNVIQRIKTQILNRINIKHSVVDQNAKKTPDTDEQYLQKSSAEVQEVVIEIPPIEDSIVTADQIDSVANEKSIQSIDCKNESKVEDKRDSLTATETQTIKKQVIPAKRKGKAPQPPTETPPQTSSVDLSLISSNSVVETIETTAQIHNEDAVKETPIIELNCEEVIVERILKVPEEEVKNLVTMDNHSNSSIESINIDENICSKDVILVPLESSSPQRVQSPTGKPKSSSMSDLTNNNDKLQSILLERAVSLDMKGQSLPEENLNNIHTKNVLILNNESV</sequence>
<feature type="non-terminal residue" evidence="5">
    <location>
        <position position="1"/>
    </location>
</feature>
<name>A0A7R9L2E9_9ACAR</name>
<reference evidence="5" key="1">
    <citation type="submission" date="2020-11" db="EMBL/GenBank/DDBJ databases">
        <authorList>
            <person name="Tran Van P."/>
        </authorList>
    </citation>
    <scope>NUCLEOTIDE SEQUENCE</scope>
</reference>
<dbReference type="CDD" id="cd00136">
    <property type="entry name" value="PDZ_canonical"/>
    <property type="match status" value="1"/>
</dbReference>
<dbReference type="GO" id="GO:0043484">
    <property type="term" value="P:regulation of RNA splicing"/>
    <property type="evidence" value="ECO:0007669"/>
    <property type="project" value="TreeGrafter"/>
</dbReference>
<dbReference type="InterPro" id="IPR036034">
    <property type="entry name" value="PDZ_sf"/>
</dbReference>
<dbReference type="Gene3D" id="2.30.42.10">
    <property type="match status" value="1"/>
</dbReference>
<comment type="subcellular location">
    <subcellularLocation>
        <location evidence="1">Nucleus</location>
    </subcellularLocation>
</comment>
<dbReference type="SUPFAM" id="SSF50156">
    <property type="entry name" value="PDZ domain-like"/>
    <property type="match status" value="1"/>
</dbReference>
<evidence type="ECO:0000256" key="1">
    <source>
        <dbReference type="ARBA" id="ARBA00004123"/>
    </source>
</evidence>
<dbReference type="SMART" id="SM00228">
    <property type="entry name" value="PDZ"/>
    <property type="match status" value="1"/>
</dbReference>
<dbReference type="InterPro" id="IPR001478">
    <property type="entry name" value="PDZ"/>
</dbReference>
<feature type="domain" description="PDZ" evidence="4">
    <location>
        <begin position="76"/>
        <end position="141"/>
    </location>
</feature>
<dbReference type="Proteomes" id="UP000759131">
    <property type="component" value="Unassembled WGS sequence"/>
</dbReference>
<organism evidence="5">
    <name type="scientific">Medioppia subpectinata</name>
    <dbReference type="NCBI Taxonomy" id="1979941"/>
    <lineage>
        <taxon>Eukaryota</taxon>
        <taxon>Metazoa</taxon>
        <taxon>Ecdysozoa</taxon>
        <taxon>Arthropoda</taxon>
        <taxon>Chelicerata</taxon>
        <taxon>Arachnida</taxon>
        <taxon>Acari</taxon>
        <taxon>Acariformes</taxon>
        <taxon>Sarcoptiformes</taxon>
        <taxon>Oribatida</taxon>
        <taxon>Brachypylina</taxon>
        <taxon>Oppioidea</taxon>
        <taxon>Oppiidae</taxon>
        <taxon>Medioppia</taxon>
    </lineage>
</organism>
<keyword evidence="2" id="KW-0539">Nucleus</keyword>
<protein>
    <recommendedName>
        <fullName evidence="4">PDZ domain-containing protein</fullName>
    </recommendedName>
</protein>
<keyword evidence="6" id="KW-1185">Reference proteome</keyword>
<gene>
    <name evidence="5" type="ORF">OSB1V03_LOCUS14015</name>
</gene>
<dbReference type="Pfam" id="PF00595">
    <property type="entry name" value="PDZ"/>
    <property type="match status" value="1"/>
</dbReference>
<feature type="region of interest" description="Disordered" evidence="3">
    <location>
        <begin position="317"/>
        <end position="340"/>
    </location>
</feature>
<feature type="region of interest" description="Disordered" evidence="3">
    <location>
        <begin position="426"/>
        <end position="450"/>
    </location>
</feature>
<evidence type="ECO:0000313" key="5">
    <source>
        <dbReference type="EMBL" id="CAD7633619.1"/>
    </source>
</evidence>
<dbReference type="EMBL" id="CAJPIZ010013058">
    <property type="protein sequence ID" value="CAG2114049.1"/>
    <property type="molecule type" value="Genomic_DNA"/>
</dbReference>
<evidence type="ECO:0000259" key="4">
    <source>
        <dbReference type="PROSITE" id="PS50106"/>
    </source>
</evidence>
<evidence type="ECO:0000256" key="2">
    <source>
        <dbReference type="ARBA" id="ARBA00023242"/>
    </source>
</evidence>
<dbReference type="PANTHER" id="PTHR23348:SF16">
    <property type="entry name" value="LEUCINE RICH REPEAT FAMILY PROTEIN"/>
    <property type="match status" value="1"/>
</dbReference>
<proteinExistence type="predicted"/>
<dbReference type="AlphaFoldDB" id="A0A7R9L2E9"/>
<dbReference type="PANTHER" id="PTHR23348">
    <property type="entry name" value="PERIAXIN/AHNAK"/>
    <property type="match status" value="1"/>
</dbReference>
<dbReference type="GO" id="GO:0005634">
    <property type="term" value="C:nucleus"/>
    <property type="evidence" value="ECO:0007669"/>
    <property type="project" value="UniProtKB-SubCell"/>
</dbReference>
<dbReference type="InterPro" id="IPR052082">
    <property type="entry name" value="Myelin_sheath_structural"/>
</dbReference>
<dbReference type="GO" id="GO:0005737">
    <property type="term" value="C:cytoplasm"/>
    <property type="evidence" value="ECO:0007669"/>
    <property type="project" value="TreeGrafter"/>
</dbReference>
<dbReference type="EMBL" id="OC867633">
    <property type="protein sequence ID" value="CAD7633619.1"/>
    <property type="molecule type" value="Genomic_DNA"/>
</dbReference>
<dbReference type="OrthoDB" id="6515275at2759"/>